<dbReference type="PROSITE" id="PS50835">
    <property type="entry name" value="IG_LIKE"/>
    <property type="match status" value="1"/>
</dbReference>
<dbReference type="Gene3D" id="2.60.40.10">
    <property type="entry name" value="Immunoglobulins"/>
    <property type="match status" value="1"/>
</dbReference>
<evidence type="ECO:0000256" key="1">
    <source>
        <dbReference type="SAM" id="Phobius"/>
    </source>
</evidence>
<dbReference type="EMBL" id="CAJOBE010019472">
    <property type="protein sequence ID" value="CAF4229139.1"/>
    <property type="molecule type" value="Genomic_DNA"/>
</dbReference>
<evidence type="ECO:0000313" key="3">
    <source>
        <dbReference type="EMBL" id="CAF4229139.1"/>
    </source>
</evidence>
<accession>A0A820CXT7</accession>
<keyword evidence="1" id="KW-0472">Membrane</keyword>
<dbReference type="InterPro" id="IPR036179">
    <property type="entry name" value="Ig-like_dom_sf"/>
</dbReference>
<evidence type="ECO:0000313" key="4">
    <source>
        <dbReference type="Proteomes" id="UP000663874"/>
    </source>
</evidence>
<keyword evidence="1" id="KW-1133">Transmembrane helix</keyword>
<organism evidence="3 4">
    <name type="scientific">Rotaria sordida</name>
    <dbReference type="NCBI Taxonomy" id="392033"/>
    <lineage>
        <taxon>Eukaryota</taxon>
        <taxon>Metazoa</taxon>
        <taxon>Spiralia</taxon>
        <taxon>Gnathifera</taxon>
        <taxon>Rotifera</taxon>
        <taxon>Eurotatoria</taxon>
        <taxon>Bdelloidea</taxon>
        <taxon>Philodinida</taxon>
        <taxon>Philodinidae</taxon>
        <taxon>Rotaria</taxon>
    </lineage>
</organism>
<feature type="non-terminal residue" evidence="3">
    <location>
        <position position="223"/>
    </location>
</feature>
<dbReference type="InterPro" id="IPR003599">
    <property type="entry name" value="Ig_sub"/>
</dbReference>
<reference evidence="3" key="1">
    <citation type="submission" date="2021-02" db="EMBL/GenBank/DDBJ databases">
        <authorList>
            <person name="Nowell W R."/>
        </authorList>
    </citation>
    <scope>NUCLEOTIDE SEQUENCE</scope>
</reference>
<proteinExistence type="predicted"/>
<feature type="transmembrane region" description="Helical" evidence="1">
    <location>
        <begin position="126"/>
        <end position="147"/>
    </location>
</feature>
<protein>
    <recommendedName>
        <fullName evidence="2">Ig-like domain-containing protein</fullName>
    </recommendedName>
</protein>
<evidence type="ECO:0000259" key="2">
    <source>
        <dbReference type="PROSITE" id="PS50835"/>
    </source>
</evidence>
<comment type="caution">
    <text evidence="3">The sequence shown here is derived from an EMBL/GenBank/DDBJ whole genome shotgun (WGS) entry which is preliminary data.</text>
</comment>
<feature type="domain" description="Ig-like" evidence="2">
    <location>
        <begin position="1"/>
        <end position="84"/>
    </location>
</feature>
<dbReference type="Pfam" id="PF13927">
    <property type="entry name" value="Ig_3"/>
    <property type="match status" value="1"/>
</dbReference>
<dbReference type="InterPro" id="IPR007110">
    <property type="entry name" value="Ig-like_dom"/>
</dbReference>
<dbReference type="AlphaFoldDB" id="A0A820CXT7"/>
<gene>
    <name evidence="3" type="ORF">FNK824_LOCUS37626</name>
</gene>
<sequence>TTNLTQYEGDNITFECLFYSDSSPFVQWFIRRQLNKIQENDQFNQLEFIKEYNPHTMSEDEVKLLNIKNLQRNDTGAYLCRVLNEYGFADLIHRLIVLPASERPLLLRNISTGTRRFISNRLPDELIITITCIIGILLFAFIFFLIYHFRNQKSLRRTLLATRILATRGISNLKANQLYRSDIDPKTRKPLMEDGCRRFPTEGTISTIISSYYDDQCEFPREK</sequence>
<dbReference type="SMART" id="SM00409">
    <property type="entry name" value="IG"/>
    <property type="match status" value="1"/>
</dbReference>
<name>A0A820CXT7_9BILA</name>
<keyword evidence="1" id="KW-0812">Transmembrane</keyword>
<dbReference type="Proteomes" id="UP000663874">
    <property type="component" value="Unassembled WGS sequence"/>
</dbReference>
<dbReference type="InterPro" id="IPR013783">
    <property type="entry name" value="Ig-like_fold"/>
</dbReference>
<dbReference type="SUPFAM" id="SSF48726">
    <property type="entry name" value="Immunoglobulin"/>
    <property type="match status" value="1"/>
</dbReference>